<evidence type="ECO:0000313" key="2">
    <source>
        <dbReference type="EMBL" id="RDE04742.1"/>
    </source>
</evidence>
<dbReference type="Proteomes" id="UP000253918">
    <property type="component" value="Unassembled WGS sequence"/>
</dbReference>
<dbReference type="OrthoDB" id="9814445at2"/>
<name>A0A369VUI7_9SPHN</name>
<feature type="transmembrane region" description="Helical" evidence="1">
    <location>
        <begin position="12"/>
        <end position="34"/>
    </location>
</feature>
<dbReference type="InterPro" id="IPR003425">
    <property type="entry name" value="CCB3/YggT"/>
</dbReference>
<comment type="caution">
    <text evidence="2">The sequence shown here is derived from an EMBL/GenBank/DDBJ whole genome shotgun (WGS) entry which is preliminary data.</text>
</comment>
<proteinExistence type="predicted"/>
<dbReference type="Pfam" id="PF02325">
    <property type="entry name" value="CCB3_YggT"/>
    <property type="match status" value="1"/>
</dbReference>
<dbReference type="GO" id="GO:0016020">
    <property type="term" value="C:membrane"/>
    <property type="evidence" value="ECO:0007669"/>
    <property type="project" value="InterPro"/>
</dbReference>
<accession>A0A369VUI7</accession>
<sequence length="102" mass="11379">MLVLIQILDILLNVVWWIIFAQFILSLLLLFNVISLSNDGVRAVYAALDRMTEPMYRPIRRVLPTFGTLDLSPMVVLIVVRILQAVVLPALAAQFAAPAVYG</sequence>
<dbReference type="RefSeq" id="WP_114688479.1">
    <property type="nucleotide sequence ID" value="NZ_QQNB01000003.1"/>
</dbReference>
<keyword evidence="1" id="KW-0472">Membrane</keyword>
<keyword evidence="1" id="KW-0812">Transmembrane</keyword>
<keyword evidence="1" id="KW-1133">Transmembrane helix</keyword>
<feature type="transmembrane region" description="Helical" evidence="1">
    <location>
        <begin position="74"/>
        <end position="101"/>
    </location>
</feature>
<evidence type="ECO:0000256" key="1">
    <source>
        <dbReference type="SAM" id="Phobius"/>
    </source>
</evidence>
<reference evidence="2 3" key="1">
    <citation type="submission" date="2018-07" db="EMBL/GenBank/DDBJ databases">
        <title>a novel species of Sphingomonas isolated from the rhizosphere soil of Araceae plant.</title>
        <authorList>
            <person name="Zhiyong W."/>
            <person name="Qinglan Z."/>
            <person name="Zhiwei F."/>
            <person name="Ding X."/>
            <person name="Gejiao W."/>
            <person name="Shixue Z."/>
        </authorList>
    </citation>
    <scope>NUCLEOTIDE SEQUENCE [LARGE SCALE GENOMIC DNA]</scope>
    <source>
        <strain evidence="2 3">WZY 27</strain>
    </source>
</reference>
<gene>
    <name evidence="2" type="ORF">DVW87_14265</name>
</gene>
<protein>
    <submittedName>
        <fullName evidence="2">YggT family protein</fullName>
    </submittedName>
</protein>
<evidence type="ECO:0000313" key="3">
    <source>
        <dbReference type="Proteomes" id="UP000253918"/>
    </source>
</evidence>
<dbReference type="EMBL" id="QQNB01000003">
    <property type="protein sequence ID" value="RDE04742.1"/>
    <property type="molecule type" value="Genomic_DNA"/>
</dbReference>
<keyword evidence="3" id="KW-1185">Reference proteome</keyword>
<organism evidence="2 3">
    <name type="scientific">Sphingomonas aracearum</name>
    <dbReference type="NCBI Taxonomy" id="2283317"/>
    <lineage>
        <taxon>Bacteria</taxon>
        <taxon>Pseudomonadati</taxon>
        <taxon>Pseudomonadota</taxon>
        <taxon>Alphaproteobacteria</taxon>
        <taxon>Sphingomonadales</taxon>
        <taxon>Sphingomonadaceae</taxon>
        <taxon>Sphingomonas</taxon>
    </lineage>
</organism>
<dbReference type="AlphaFoldDB" id="A0A369VUI7"/>